<accession>A0ABN1K5C8</accession>
<comment type="caution">
    <text evidence="1">The sequence shown here is derived from an EMBL/GenBank/DDBJ whole genome shotgun (WGS) entry which is preliminary data.</text>
</comment>
<sequence>MHFQAELNGEAVFARTPEGQQQVIDSHLELAEPLRRLLLLVNGYTPLAHLADLLDAEAAAKWPTAQSSVPDSVQALLQKGLITQVDPATQDPVSTISPAFMP</sequence>
<reference evidence="1 2" key="1">
    <citation type="journal article" date="2019" name="Int. J. Syst. Evol. Microbiol.">
        <title>The Global Catalogue of Microorganisms (GCM) 10K type strain sequencing project: providing services to taxonomists for standard genome sequencing and annotation.</title>
        <authorList>
            <consortium name="The Broad Institute Genomics Platform"/>
            <consortium name="The Broad Institute Genome Sequencing Center for Infectious Disease"/>
            <person name="Wu L."/>
            <person name="Ma J."/>
        </authorList>
    </citation>
    <scope>NUCLEOTIDE SEQUENCE [LARGE SCALE GENOMIC DNA]</scope>
    <source>
        <strain evidence="1 2">JCM 15503</strain>
    </source>
</reference>
<dbReference type="RefSeq" id="WP_141290241.1">
    <property type="nucleotide sequence ID" value="NZ_BAAAEW010000021.1"/>
</dbReference>
<name>A0ABN1K5C8_9BURK</name>
<proteinExistence type="predicted"/>
<keyword evidence="2" id="KW-1185">Reference proteome</keyword>
<evidence type="ECO:0000313" key="1">
    <source>
        <dbReference type="EMBL" id="GAA0755069.1"/>
    </source>
</evidence>
<gene>
    <name evidence="1" type="ORF">GCM10009107_32190</name>
</gene>
<dbReference type="Proteomes" id="UP001500279">
    <property type="component" value="Unassembled WGS sequence"/>
</dbReference>
<dbReference type="EMBL" id="BAAAEW010000021">
    <property type="protein sequence ID" value="GAA0755069.1"/>
    <property type="molecule type" value="Genomic_DNA"/>
</dbReference>
<evidence type="ECO:0008006" key="3">
    <source>
        <dbReference type="Google" id="ProtNLM"/>
    </source>
</evidence>
<protein>
    <recommendedName>
        <fullName evidence="3">PqqD family protein</fullName>
    </recommendedName>
</protein>
<organism evidence="1 2">
    <name type="scientific">Ideonella azotifigens</name>
    <dbReference type="NCBI Taxonomy" id="513160"/>
    <lineage>
        <taxon>Bacteria</taxon>
        <taxon>Pseudomonadati</taxon>
        <taxon>Pseudomonadota</taxon>
        <taxon>Betaproteobacteria</taxon>
        <taxon>Burkholderiales</taxon>
        <taxon>Sphaerotilaceae</taxon>
        <taxon>Ideonella</taxon>
    </lineage>
</organism>
<evidence type="ECO:0000313" key="2">
    <source>
        <dbReference type="Proteomes" id="UP001500279"/>
    </source>
</evidence>